<dbReference type="Pfam" id="PF16811">
    <property type="entry name" value="TAtT"/>
    <property type="match status" value="1"/>
</dbReference>
<evidence type="ECO:0000256" key="1">
    <source>
        <dbReference type="SAM" id="Phobius"/>
    </source>
</evidence>
<proteinExistence type="predicted"/>
<protein>
    <submittedName>
        <fullName evidence="2">TRAP transporter TatT component family protein</fullName>
    </submittedName>
</protein>
<accession>A0ABV6YTE8</accession>
<keyword evidence="1" id="KW-0812">Transmembrane</keyword>
<reference evidence="2 3" key="1">
    <citation type="submission" date="2024-09" db="EMBL/GenBank/DDBJ databases">
        <title>Laminarin stimulates single cell rates of sulfate reduction while oxygen inhibits transcriptomic activity in coastal marine sediment.</title>
        <authorList>
            <person name="Lindsay M."/>
            <person name="Orcutt B."/>
            <person name="Emerson D."/>
            <person name="Stepanauskas R."/>
            <person name="D'Angelo T."/>
        </authorList>
    </citation>
    <scope>NUCLEOTIDE SEQUENCE [LARGE SCALE GENOMIC DNA]</scope>
    <source>
        <strain evidence="2">SAG AM-311-K15</strain>
    </source>
</reference>
<keyword evidence="1" id="KW-0472">Membrane</keyword>
<dbReference type="Gene3D" id="1.25.40.920">
    <property type="entry name" value="TRAP transporter T-component"/>
    <property type="match status" value="1"/>
</dbReference>
<evidence type="ECO:0000313" key="3">
    <source>
        <dbReference type="Proteomes" id="UP001594351"/>
    </source>
</evidence>
<evidence type="ECO:0000313" key="2">
    <source>
        <dbReference type="EMBL" id="MFC1849458.1"/>
    </source>
</evidence>
<gene>
    <name evidence="2" type="ORF">ACFL27_04530</name>
</gene>
<comment type="caution">
    <text evidence="2">The sequence shown here is derived from an EMBL/GenBank/DDBJ whole genome shotgun (WGS) entry which is preliminary data.</text>
</comment>
<feature type="transmembrane region" description="Helical" evidence="1">
    <location>
        <begin position="44"/>
        <end position="68"/>
    </location>
</feature>
<keyword evidence="1" id="KW-1133">Transmembrane helix</keyword>
<dbReference type="InterPro" id="IPR038537">
    <property type="entry name" value="TatT_sf"/>
</dbReference>
<dbReference type="InterPro" id="IPR031823">
    <property type="entry name" value="TatT"/>
</dbReference>
<dbReference type="EMBL" id="JBHPBY010000039">
    <property type="protein sequence ID" value="MFC1849458.1"/>
    <property type="molecule type" value="Genomic_DNA"/>
</dbReference>
<sequence length="332" mass="38278">MNSYFERSMLEKSIVNCAQIERKVVKKRGVRWQHRSLTSMKLRAFFYLLFTVIFFTCLSLIGCSLTTITVNTTAKMIKRGLPALYEEADLEVAETALVSNLKLLEVLLKNDPGNTSILLLLAQGYNAYALGFVEDDEPERARYFYLKGRDFALEVLNSNQKFQKIFPKPLAEFDAFLLTLDEKYLEALFWCAGNWGNWIMLSLDDPRAIFELAKVEAMMSRVLELDETYYFAGAHLFFGSLLAARPAMFGGKPDLAQQHFEKALTLTDHKFLLTKVYYARFYAVRLLDEELFTRLLTDVIEADVNILPHYTLITTIAKKKAQLWLTKKEDLF</sequence>
<dbReference type="Proteomes" id="UP001594351">
    <property type="component" value="Unassembled WGS sequence"/>
</dbReference>
<name>A0ABV6YTE8_UNCC1</name>
<keyword evidence="3" id="KW-1185">Reference proteome</keyword>
<organism evidence="2 3">
    <name type="scientific">candidate division CSSED10-310 bacterium</name>
    <dbReference type="NCBI Taxonomy" id="2855610"/>
    <lineage>
        <taxon>Bacteria</taxon>
        <taxon>Bacteria division CSSED10-310</taxon>
    </lineage>
</organism>